<dbReference type="Proteomes" id="UP000317199">
    <property type="component" value="Chromosome"/>
</dbReference>
<dbReference type="InterPro" id="IPR058625">
    <property type="entry name" value="MdtA-like_BSH"/>
</dbReference>
<evidence type="ECO:0000256" key="1">
    <source>
        <dbReference type="ARBA" id="ARBA00009477"/>
    </source>
</evidence>
<keyword evidence="4" id="KW-1133">Transmembrane helix</keyword>
<evidence type="ECO:0000256" key="3">
    <source>
        <dbReference type="SAM" id="MobiDB-lite"/>
    </source>
</evidence>
<keyword evidence="4" id="KW-0472">Membrane</keyword>
<dbReference type="Pfam" id="PF25990">
    <property type="entry name" value="Beta-barrel_YknX"/>
    <property type="match status" value="1"/>
</dbReference>
<keyword evidence="4" id="KW-0812">Transmembrane</keyword>
<sequence>MSPASRMPNTSRKRSPWVRRGVSVLAVAALVGMGAWLIQQRNAEASAGGWRSAQVERGDIRVGISATGSLSAISTVDVGSQISGQITEVLADFNDRVKKGQVIARIDPSTYEAQIAQGDASVAAARAALATAEATLTNAEADYQRKIALAETQLVARSDADLARAARDQARAQVASARAQIDQQIASTRTSRLNLERTVIRSPVDGVVLTRSIESGQTVAASLQAPVLFQIAEDLSKMEIVLAIDEADIGQVKAGQGVAFTVDAFPDRRFRGEVQQVRLAATNTNNVITYPVVVAVDNSEQLLLPGMTANAEIEVNRRDDVLRVPNAALRYRPDGNVEMSGAQGGRGGLQDELPRIAAALELDADQQAGFDAALSQMRERMSARRTVAAPQGGGGNALFGRGPGGGGTTGSAGMSGEQRQRMMERFNQQFAAFTALLDDRQRAAWNAELADRLGARRAPLYRLEGGSLQGVMVRVGASDGSWTEVSGDIADGDTVVTGRERSTR</sequence>
<evidence type="ECO:0000259" key="6">
    <source>
        <dbReference type="Pfam" id="PF25990"/>
    </source>
</evidence>
<dbReference type="EMBL" id="CP041242">
    <property type="protein sequence ID" value="QDH70795.1"/>
    <property type="molecule type" value="Genomic_DNA"/>
</dbReference>
<organism evidence="7 8">
    <name type="scientific">Marilutibacter alkalisoli</name>
    <dbReference type="NCBI Taxonomy" id="2591633"/>
    <lineage>
        <taxon>Bacteria</taxon>
        <taxon>Pseudomonadati</taxon>
        <taxon>Pseudomonadota</taxon>
        <taxon>Gammaproteobacteria</taxon>
        <taxon>Lysobacterales</taxon>
        <taxon>Lysobacteraceae</taxon>
        <taxon>Marilutibacter</taxon>
    </lineage>
</organism>
<evidence type="ECO:0000259" key="5">
    <source>
        <dbReference type="Pfam" id="PF25917"/>
    </source>
</evidence>
<name>A0A514BU24_9GAMM</name>
<keyword evidence="2" id="KW-0175">Coiled coil</keyword>
<comment type="similarity">
    <text evidence="1">Belongs to the membrane fusion protein (MFP) (TC 8.A.1) family.</text>
</comment>
<dbReference type="PANTHER" id="PTHR30469:SF33">
    <property type="entry name" value="SLR1207 PROTEIN"/>
    <property type="match status" value="1"/>
</dbReference>
<dbReference type="InterPro" id="IPR006143">
    <property type="entry name" value="RND_pump_MFP"/>
</dbReference>
<feature type="region of interest" description="Disordered" evidence="3">
    <location>
        <begin position="385"/>
        <end position="418"/>
    </location>
</feature>
<dbReference type="GO" id="GO:1990281">
    <property type="term" value="C:efflux pump complex"/>
    <property type="evidence" value="ECO:0007669"/>
    <property type="project" value="TreeGrafter"/>
</dbReference>
<dbReference type="GO" id="GO:0015562">
    <property type="term" value="F:efflux transmembrane transporter activity"/>
    <property type="evidence" value="ECO:0007669"/>
    <property type="project" value="TreeGrafter"/>
</dbReference>
<dbReference type="AlphaFoldDB" id="A0A514BU24"/>
<proteinExistence type="inferred from homology"/>
<dbReference type="OrthoDB" id="9791520at2"/>
<dbReference type="Pfam" id="PF25917">
    <property type="entry name" value="BSH_RND"/>
    <property type="match status" value="1"/>
</dbReference>
<dbReference type="KEGG" id="lyj:FKV23_12420"/>
<accession>A0A514BU24</accession>
<dbReference type="FunFam" id="2.40.30.170:FF:000010">
    <property type="entry name" value="Efflux RND transporter periplasmic adaptor subunit"/>
    <property type="match status" value="1"/>
</dbReference>
<dbReference type="Gene3D" id="2.40.30.170">
    <property type="match status" value="1"/>
</dbReference>
<dbReference type="SUPFAM" id="SSF111369">
    <property type="entry name" value="HlyD-like secretion proteins"/>
    <property type="match status" value="1"/>
</dbReference>
<protein>
    <submittedName>
        <fullName evidence="7">Efflux RND transporter periplasmic adaptor subunit</fullName>
    </submittedName>
</protein>
<gene>
    <name evidence="7" type="ORF">FKV23_12420</name>
</gene>
<feature type="domain" description="Multidrug resistance protein MdtA-like barrel-sandwich hybrid" evidence="5">
    <location>
        <begin position="75"/>
        <end position="227"/>
    </location>
</feature>
<dbReference type="NCBIfam" id="TIGR01730">
    <property type="entry name" value="RND_mfp"/>
    <property type="match status" value="1"/>
</dbReference>
<feature type="compositionally biased region" description="Gly residues" evidence="3">
    <location>
        <begin position="391"/>
        <end position="410"/>
    </location>
</feature>
<dbReference type="Gene3D" id="2.40.50.100">
    <property type="match status" value="1"/>
</dbReference>
<evidence type="ECO:0000313" key="8">
    <source>
        <dbReference type="Proteomes" id="UP000317199"/>
    </source>
</evidence>
<dbReference type="InterPro" id="IPR058636">
    <property type="entry name" value="Beta-barrel_YknX"/>
</dbReference>
<keyword evidence="8" id="KW-1185">Reference proteome</keyword>
<dbReference type="Gene3D" id="1.10.287.470">
    <property type="entry name" value="Helix hairpin bin"/>
    <property type="match status" value="1"/>
</dbReference>
<evidence type="ECO:0000256" key="4">
    <source>
        <dbReference type="SAM" id="Phobius"/>
    </source>
</evidence>
<feature type="transmembrane region" description="Helical" evidence="4">
    <location>
        <begin position="21"/>
        <end position="38"/>
    </location>
</feature>
<reference evidence="7 8" key="1">
    <citation type="submission" date="2019-06" db="EMBL/GenBank/DDBJ databases">
        <title>Lysobacter alkalisoli sp. nov. isolated from saline-alkali soil.</title>
        <authorList>
            <person name="Sun J.-Q."/>
            <person name="Xu L."/>
        </authorList>
    </citation>
    <scope>NUCLEOTIDE SEQUENCE [LARGE SCALE GENOMIC DNA]</scope>
    <source>
        <strain evidence="7 8">SJ-36</strain>
    </source>
</reference>
<evidence type="ECO:0000256" key="2">
    <source>
        <dbReference type="SAM" id="Coils"/>
    </source>
</evidence>
<evidence type="ECO:0000313" key="7">
    <source>
        <dbReference type="EMBL" id="QDH70795.1"/>
    </source>
</evidence>
<dbReference type="PANTHER" id="PTHR30469">
    <property type="entry name" value="MULTIDRUG RESISTANCE PROTEIN MDTA"/>
    <property type="match status" value="1"/>
</dbReference>
<feature type="domain" description="YknX-like beta-barrel" evidence="6">
    <location>
        <begin position="240"/>
        <end position="313"/>
    </location>
</feature>
<feature type="coiled-coil region" evidence="2">
    <location>
        <begin position="122"/>
        <end position="187"/>
    </location>
</feature>